<comment type="caution">
    <text evidence="1">The sequence shown here is derived from an EMBL/GenBank/DDBJ whole genome shotgun (WGS) entry which is preliminary data.</text>
</comment>
<name>A0A1V6RZ61_9EURO</name>
<gene>
    <name evidence="1" type="ORF">PENVUL_c016G07035</name>
</gene>
<organism evidence="1 2">
    <name type="scientific">Penicillium vulpinum</name>
    <dbReference type="NCBI Taxonomy" id="29845"/>
    <lineage>
        <taxon>Eukaryota</taxon>
        <taxon>Fungi</taxon>
        <taxon>Dikarya</taxon>
        <taxon>Ascomycota</taxon>
        <taxon>Pezizomycotina</taxon>
        <taxon>Eurotiomycetes</taxon>
        <taxon>Eurotiomycetidae</taxon>
        <taxon>Eurotiales</taxon>
        <taxon>Aspergillaceae</taxon>
        <taxon>Penicillium</taxon>
    </lineage>
</organism>
<protein>
    <submittedName>
        <fullName evidence="1">Uncharacterized protein</fullName>
    </submittedName>
</protein>
<reference evidence="2" key="1">
    <citation type="journal article" date="2017" name="Nat. Microbiol.">
        <title>Global analysis of biosynthetic gene clusters reveals vast potential of secondary metabolite production in Penicillium species.</title>
        <authorList>
            <person name="Nielsen J.C."/>
            <person name="Grijseels S."/>
            <person name="Prigent S."/>
            <person name="Ji B."/>
            <person name="Dainat J."/>
            <person name="Nielsen K.F."/>
            <person name="Frisvad J.C."/>
            <person name="Workman M."/>
            <person name="Nielsen J."/>
        </authorList>
    </citation>
    <scope>NUCLEOTIDE SEQUENCE [LARGE SCALE GENOMIC DNA]</scope>
    <source>
        <strain evidence="2">IBT 29486</strain>
    </source>
</reference>
<accession>A0A1V6RZ61</accession>
<dbReference type="Proteomes" id="UP000191518">
    <property type="component" value="Unassembled WGS sequence"/>
</dbReference>
<keyword evidence="2" id="KW-1185">Reference proteome</keyword>
<sequence length="56" mass="6564">MRFAFNERAPDRMVTLRRILDPAFPVHKLQLTFELIVQELDMYVVQRIGGYTPKAA</sequence>
<evidence type="ECO:0000313" key="1">
    <source>
        <dbReference type="EMBL" id="OQE06799.1"/>
    </source>
</evidence>
<dbReference type="AlphaFoldDB" id="A0A1V6RZ61"/>
<proteinExistence type="predicted"/>
<dbReference type="EMBL" id="MDYP01000016">
    <property type="protein sequence ID" value="OQE06799.1"/>
    <property type="molecule type" value="Genomic_DNA"/>
</dbReference>
<evidence type="ECO:0000313" key="2">
    <source>
        <dbReference type="Proteomes" id="UP000191518"/>
    </source>
</evidence>